<proteinExistence type="predicted"/>
<evidence type="ECO:0000313" key="1">
    <source>
        <dbReference type="EMBL" id="KAF5937089.1"/>
    </source>
</evidence>
<dbReference type="InterPro" id="IPR036872">
    <property type="entry name" value="CH_dom_sf"/>
</dbReference>
<name>A0A7J7G8N0_CAMSI</name>
<dbReference type="Proteomes" id="UP000593564">
    <property type="component" value="Unassembled WGS sequence"/>
</dbReference>
<reference evidence="2" key="1">
    <citation type="journal article" date="2020" name="Nat. Commun.">
        <title>Genome assembly of wild tea tree DASZ reveals pedigree and selection history of tea varieties.</title>
        <authorList>
            <person name="Zhang W."/>
            <person name="Zhang Y."/>
            <person name="Qiu H."/>
            <person name="Guo Y."/>
            <person name="Wan H."/>
            <person name="Zhang X."/>
            <person name="Scossa F."/>
            <person name="Alseekh S."/>
            <person name="Zhang Q."/>
            <person name="Wang P."/>
            <person name="Xu L."/>
            <person name="Schmidt M.H."/>
            <person name="Jia X."/>
            <person name="Li D."/>
            <person name="Zhu A."/>
            <person name="Guo F."/>
            <person name="Chen W."/>
            <person name="Ni D."/>
            <person name="Usadel B."/>
            <person name="Fernie A.R."/>
            <person name="Wen W."/>
        </authorList>
    </citation>
    <scope>NUCLEOTIDE SEQUENCE [LARGE SCALE GENOMIC DNA]</scope>
    <source>
        <strain evidence="2">cv. G240</strain>
    </source>
</reference>
<accession>A0A7J7G8N0</accession>
<organism evidence="1 2">
    <name type="scientific">Camellia sinensis</name>
    <name type="common">Tea plant</name>
    <name type="synonym">Thea sinensis</name>
    <dbReference type="NCBI Taxonomy" id="4442"/>
    <lineage>
        <taxon>Eukaryota</taxon>
        <taxon>Viridiplantae</taxon>
        <taxon>Streptophyta</taxon>
        <taxon>Embryophyta</taxon>
        <taxon>Tracheophyta</taxon>
        <taxon>Spermatophyta</taxon>
        <taxon>Magnoliopsida</taxon>
        <taxon>eudicotyledons</taxon>
        <taxon>Gunneridae</taxon>
        <taxon>Pentapetalae</taxon>
        <taxon>asterids</taxon>
        <taxon>Ericales</taxon>
        <taxon>Theaceae</taxon>
        <taxon>Camellia</taxon>
    </lineage>
</organism>
<comment type="caution">
    <text evidence="1">The sequence shown here is derived from an EMBL/GenBank/DDBJ whole genome shotgun (WGS) entry which is preliminary data.</text>
</comment>
<dbReference type="SUPFAM" id="SSF47576">
    <property type="entry name" value="Calponin-homology domain, CH-domain"/>
    <property type="match status" value="1"/>
</dbReference>
<protein>
    <recommendedName>
        <fullName evidence="3">Calponin-homology (CH) domain-containing protein</fullName>
    </recommendedName>
</protein>
<keyword evidence="2" id="KW-1185">Reference proteome</keyword>
<dbReference type="Gene3D" id="1.10.418.10">
    <property type="entry name" value="Calponin-like domain"/>
    <property type="match status" value="1"/>
</dbReference>
<evidence type="ECO:0008006" key="3">
    <source>
        <dbReference type="Google" id="ProtNLM"/>
    </source>
</evidence>
<reference evidence="1 2" key="2">
    <citation type="submission" date="2020-07" db="EMBL/GenBank/DDBJ databases">
        <title>Genome assembly of wild tea tree DASZ reveals pedigree and selection history of tea varieties.</title>
        <authorList>
            <person name="Zhang W."/>
        </authorList>
    </citation>
    <scope>NUCLEOTIDE SEQUENCE [LARGE SCALE GENOMIC DNA]</scope>
    <source>
        <strain evidence="2">cv. G240</strain>
        <tissue evidence="1">Leaf</tissue>
    </source>
</reference>
<dbReference type="EMBL" id="JACBKZ010000012">
    <property type="protein sequence ID" value="KAF5937089.1"/>
    <property type="molecule type" value="Genomic_DNA"/>
</dbReference>
<dbReference type="AlphaFoldDB" id="A0A7J7G8N0"/>
<evidence type="ECO:0000313" key="2">
    <source>
        <dbReference type="Proteomes" id="UP000593564"/>
    </source>
</evidence>
<sequence>MARFDPSEEEFRLYLRSGLILCNVLNKVQLGAVPKVDESHWDSTLIPDGAPLSAYQYFENSGKSARVVICVLPLKSYSDWKQTGANGVWKFEGNLKTVTSEKHFMRKN</sequence>
<gene>
    <name evidence="1" type="ORF">HYC85_024595</name>
</gene>